<dbReference type="AlphaFoldDB" id="A0AAD7J4A2"/>
<dbReference type="Proteomes" id="UP001215598">
    <property type="component" value="Unassembled WGS sequence"/>
</dbReference>
<gene>
    <name evidence="1" type="ORF">B0H16DRAFT_1458078</name>
</gene>
<comment type="caution">
    <text evidence="1">The sequence shown here is derived from an EMBL/GenBank/DDBJ whole genome shotgun (WGS) entry which is preliminary data.</text>
</comment>
<evidence type="ECO:0000313" key="2">
    <source>
        <dbReference type="Proteomes" id="UP001215598"/>
    </source>
</evidence>
<reference evidence="1" key="1">
    <citation type="submission" date="2023-03" db="EMBL/GenBank/DDBJ databases">
        <title>Massive genome expansion in bonnet fungi (Mycena s.s.) driven by repeated elements and novel gene families across ecological guilds.</title>
        <authorList>
            <consortium name="Lawrence Berkeley National Laboratory"/>
            <person name="Harder C.B."/>
            <person name="Miyauchi S."/>
            <person name="Viragh M."/>
            <person name="Kuo A."/>
            <person name="Thoen E."/>
            <person name="Andreopoulos B."/>
            <person name="Lu D."/>
            <person name="Skrede I."/>
            <person name="Drula E."/>
            <person name="Henrissat B."/>
            <person name="Morin E."/>
            <person name="Kohler A."/>
            <person name="Barry K."/>
            <person name="LaButti K."/>
            <person name="Morin E."/>
            <person name="Salamov A."/>
            <person name="Lipzen A."/>
            <person name="Mereny Z."/>
            <person name="Hegedus B."/>
            <person name="Baldrian P."/>
            <person name="Stursova M."/>
            <person name="Weitz H."/>
            <person name="Taylor A."/>
            <person name="Grigoriev I.V."/>
            <person name="Nagy L.G."/>
            <person name="Martin F."/>
            <person name="Kauserud H."/>
        </authorList>
    </citation>
    <scope>NUCLEOTIDE SEQUENCE</scope>
    <source>
        <strain evidence="1">CBHHK182m</strain>
    </source>
</reference>
<keyword evidence="2" id="KW-1185">Reference proteome</keyword>
<name>A0AAD7J4A2_9AGAR</name>
<dbReference type="EMBL" id="JARKIB010000046">
    <property type="protein sequence ID" value="KAJ7756625.1"/>
    <property type="molecule type" value="Genomic_DNA"/>
</dbReference>
<organism evidence="1 2">
    <name type="scientific">Mycena metata</name>
    <dbReference type="NCBI Taxonomy" id="1033252"/>
    <lineage>
        <taxon>Eukaryota</taxon>
        <taxon>Fungi</taxon>
        <taxon>Dikarya</taxon>
        <taxon>Basidiomycota</taxon>
        <taxon>Agaricomycotina</taxon>
        <taxon>Agaricomycetes</taxon>
        <taxon>Agaricomycetidae</taxon>
        <taxon>Agaricales</taxon>
        <taxon>Marasmiineae</taxon>
        <taxon>Mycenaceae</taxon>
        <taxon>Mycena</taxon>
    </lineage>
</organism>
<sequence>MAGHTDSGEKESSGGGAEKVAANSANANIYQTAQEPLLPFGCGRELDTCPRPCDSRHRTVAVHRCGVHAREDDICQARVESMRRVKGEWQGSKQTHAQAALTADSIPAARKTQTQMQRARWAKRTGLFAHNERKTVGQSSTHKLNKLPMRLDRAPPSSPLPPLPALITPLERIKPTRRPVKFVEGFELTRRRVVANPMRAGPILQNELKTDSNGKVRLLTLTRIQWSGISAFPNANICGSGLIHKPRQKKKTKLAAEDYEAGDLATALGQPVNLSTAVNGLTCPVPGRRKRILNGLTDGFRAVETGKMR</sequence>
<evidence type="ECO:0000313" key="1">
    <source>
        <dbReference type="EMBL" id="KAJ7756625.1"/>
    </source>
</evidence>
<accession>A0AAD7J4A2</accession>
<proteinExistence type="predicted"/>
<protein>
    <submittedName>
        <fullName evidence="1">Uncharacterized protein</fullName>
    </submittedName>
</protein>